<dbReference type="EMBL" id="CP045350">
    <property type="protein sequence ID" value="QFT25664.1"/>
    <property type="molecule type" value="Genomic_DNA"/>
</dbReference>
<dbReference type="KEGG" id="vaq:FIV01_04410"/>
<accession>A0A5P9CHF8</accession>
<dbReference type="OrthoDB" id="5870947at2"/>
<dbReference type="AlphaFoldDB" id="A0A5P9CHF8"/>
<gene>
    <name evidence="1" type="ORF">FIV01_04410</name>
</gene>
<evidence type="ECO:0000313" key="1">
    <source>
        <dbReference type="EMBL" id="QFT25664.1"/>
    </source>
</evidence>
<dbReference type="RefSeq" id="WP_152429906.1">
    <property type="nucleotide sequence ID" value="NZ_CBCSDK010000003.1"/>
</dbReference>
<keyword evidence="2" id="KW-1185">Reference proteome</keyword>
<sequence length="151" mass="16946">MTTTTFGSNPAFRSARFGLIKQIHPDNQQVSVDFEDNPAGEPIWASIGRPFSRAQINLAIDNQLECKITFMNSDPSLPILRDIYFSYLDKRELVIKAEKVVLEGSKSVTLQSNKASTHYDGHSGRVTTKAQYITSQAEKTQKIKARKIDLN</sequence>
<name>A0A5P9CHF8_9VIBR</name>
<evidence type="ECO:0000313" key="2">
    <source>
        <dbReference type="Proteomes" id="UP000326936"/>
    </source>
</evidence>
<reference evidence="1 2" key="1">
    <citation type="submission" date="2019-10" db="EMBL/GenBank/DDBJ databases">
        <title>Complete genome sequence of Vibrio sp. strain THAF100, isolated from non-filtered water from the water column of tank 6 of a marine aquarium containing stony-coral fragments. Water maintained at 26 degree C.</title>
        <authorList>
            <person name="Ruckert C."/>
            <person name="Franco A."/>
            <person name="Kalinowski J."/>
            <person name="Glaeser S."/>
        </authorList>
    </citation>
    <scope>NUCLEOTIDE SEQUENCE [LARGE SCALE GENOMIC DNA]</scope>
    <source>
        <strain evidence="1 2">THAF100</strain>
    </source>
</reference>
<organism evidence="1 2">
    <name type="scientific">Vibrio aquimaris</name>
    <dbReference type="NCBI Taxonomy" id="2587862"/>
    <lineage>
        <taxon>Bacteria</taxon>
        <taxon>Pseudomonadati</taxon>
        <taxon>Pseudomonadota</taxon>
        <taxon>Gammaproteobacteria</taxon>
        <taxon>Vibrionales</taxon>
        <taxon>Vibrionaceae</taxon>
        <taxon>Vibrio</taxon>
    </lineage>
</organism>
<protein>
    <submittedName>
        <fullName evidence="1">Uncharacterized protein</fullName>
    </submittedName>
</protein>
<dbReference type="Proteomes" id="UP000326936">
    <property type="component" value="Chromosome"/>
</dbReference>
<proteinExistence type="predicted"/>